<reference evidence="1" key="1">
    <citation type="submission" date="2020-05" db="EMBL/GenBank/DDBJ databases">
        <authorList>
            <person name="Zhu T."/>
            <person name="Keshari N."/>
            <person name="Lu X."/>
        </authorList>
    </citation>
    <scope>NUCLEOTIDE SEQUENCE</scope>
    <source>
        <strain evidence="1">NK1-22</strain>
    </source>
</reference>
<proteinExistence type="predicted"/>
<dbReference type="AlphaFoldDB" id="A0AA96Y0R4"/>
<sequence length="45" mass="5098">MFNAGVKTGRSLEASVQAAYLDKNLARRGNQRLLANQAIFFEWQI</sequence>
<protein>
    <submittedName>
        <fullName evidence="1">Uncharacterized protein</fullName>
    </submittedName>
</protein>
<evidence type="ECO:0000313" key="1">
    <source>
        <dbReference type="EMBL" id="WOB41882.1"/>
    </source>
</evidence>
<dbReference type="KEGG" id="tog:HNI00_00835"/>
<dbReference type="RefSeq" id="WP_316789847.1">
    <property type="nucleotide sequence ID" value="NZ_CP053540.1"/>
</dbReference>
<accession>A0AA96Y0R4</accession>
<gene>
    <name evidence="1" type="ORF">HNI00_00835</name>
</gene>
<dbReference type="EMBL" id="CP053540">
    <property type="protein sequence ID" value="WOB41882.1"/>
    <property type="molecule type" value="Genomic_DNA"/>
</dbReference>
<organism evidence="1">
    <name type="scientific">Thermoleptolyngbya oregonensis NK1-22</name>
    <dbReference type="NCBI Taxonomy" id="2547457"/>
    <lineage>
        <taxon>Bacteria</taxon>
        <taxon>Bacillati</taxon>
        <taxon>Cyanobacteriota</taxon>
        <taxon>Cyanophyceae</taxon>
        <taxon>Oculatellales</taxon>
        <taxon>Oculatellaceae</taxon>
        <taxon>Thermoleptolyngbya</taxon>
    </lineage>
</organism>
<name>A0AA96Y0R4_9CYAN</name>